<protein>
    <recommendedName>
        <fullName evidence="5">Nitroreductase</fullName>
    </recommendedName>
</protein>
<dbReference type="OrthoDB" id="8225825at2"/>
<dbReference type="GO" id="GO:0016491">
    <property type="term" value="F:oxidoreductase activity"/>
    <property type="evidence" value="ECO:0007669"/>
    <property type="project" value="InterPro"/>
</dbReference>
<accession>A0A3E0VHX8</accession>
<dbReference type="Pfam" id="PF04075">
    <property type="entry name" value="F420H2_quin_red"/>
    <property type="match status" value="1"/>
</dbReference>
<evidence type="ECO:0000256" key="1">
    <source>
        <dbReference type="ARBA" id="ARBA00008710"/>
    </source>
</evidence>
<reference evidence="3 4" key="1">
    <citation type="submission" date="2017-04" db="EMBL/GenBank/DDBJ databases">
        <title>Comparative genome analysis of Subtercola boreus.</title>
        <authorList>
            <person name="Cho Y.-J."/>
            <person name="Cho A."/>
            <person name="Kim O.-S."/>
            <person name="Lee J.-I."/>
        </authorList>
    </citation>
    <scope>NUCLEOTIDE SEQUENCE [LARGE SCALE GENOMIC DNA]</scope>
    <source>
        <strain evidence="3 4">K300</strain>
    </source>
</reference>
<comment type="caution">
    <text evidence="3">The sequence shown here is derived from an EMBL/GenBank/DDBJ whole genome shotgun (WGS) entry which is preliminary data.</text>
</comment>
<dbReference type="Proteomes" id="UP000256486">
    <property type="component" value="Unassembled WGS sequence"/>
</dbReference>
<dbReference type="GO" id="GO:0070967">
    <property type="term" value="F:coenzyme F420 binding"/>
    <property type="evidence" value="ECO:0007669"/>
    <property type="project" value="TreeGrafter"/>
</dbReference>
<dbReference type="Gene3D" id="2.30.110.10">
    <property type="entry name" value="Electron Transport, Fmn-binding Protein, Chain A"/>
    <property type="match status" value="1"/>
</dbReference>
<comment type="catalytic activity">
    <reaction evidence="2">
        <text>oxidized coenzyme F420-(gamma-L-Glu)(n) + a quinol + H(+) = reduced coenzyme F420-(gamma-L-Glu)(n) + a quinone</text>
        <dbReference type="Rhea" id="RHEA:39663"/>
        <dbReference type="Rhea" id="RHEA-COMP:12939"/>
        <dbReference type="Rhea" id="RHEA-COMP:14378"/>
        <dbReference type="ChEBI" id="CHEBI:15378"/>
        <dbReference type="ChEBI" id="CHEBI:24646"/>
        <dbReference type="ChEBI" id="CHEBI:132124"/>
        <dbReference type="ChEBI" id="CHEBI:133980"/>
        <dbReference type="ChEBI" id="CHEBI:139511"/>
    </reaction>
</comment>
<dbReference type="InterPro" id="IPR004378">
    <property type="entry name" value="F420H2_quin_Rdtase"/>
</dbReference>
<proteinExistence type="inferred from homology"/>
<evidence type="ECO:0000256" key="2">
    <source>
        <dbReference type="ARBA" id="ARBA00049106"/>
    </source>
</evidence>
<dbReference type="PANTHER" id="PTHR39428:SF3">
    <property type="entry name" value="DEAZAFLAVIN-DEPENDENT NITROREDUCTASE"/>
    <property type="match status" value="1"/>
</dbReference>
<dbReference type="AlphaFoldDB" id="A0A3E0VHX8"/>
<keyword evidence="4" id="KW-1185">Reference proteome</keyword>
<evidence type="ECO:0000313" key="3">
    <source>
        <dbReference type="EMBL" id="RFA09321.1"/>
    </source>
</evidence>
<organism evidence="3 4">
    <name type="scientific">Subtercola boreus</name>
    <dbReference type="NCBI Taxonomy" id="120213"/>
    <lineage>
        <taxon>Bacteria</taxon>
        <taxon>Bacillati</taxon>
        <taxon>Actinomycetota</taxon>
        <taxon>Actinomycetes</taxon>
        <taxon>Micrococcales</taxon>
        <taxon>Microbacteriaceae</taxon>
        <taxon>Subtercola</taxon>
    </lineage>
</organism>
<dbReference type="EMBL" id="NBWZ01000001">
    <property type="protein sequence ID" value="RFA09321.1"/>
    <property type="molecule type" value="Genomic_DNA"/>
</dbReference>
<comment type="similarity">
    <text evidence="1">Belongs to the F420H(2)-dependent quinone reductase family.</text>
</comment>
<dbReference type="NCBIfam" id="TIGR00026">
    <property type="entry name" value="hi_GC_TIGR00026"/>
    <property type="match status" value="1"/>
</dbReference>
<evidence type="ECO:0000313" key="4">
    <source>
        <dbReference type="Proteomes" id="UP000256486"/>
    </source>
</evidence>
<sequence>MTIENTPGSSPENPIDNDTEWVAAQIAEYLATDGEKPTFKGGAPLVLLTTQGRKSGEWRRTCLIGAEDDGRQILVASLGGAPKHPVWYLNLEANPEVVVQNKGAIIRGTARTATPEEKPALWQKMVALYPDYADYQEKTDREIPIVIVDPQV</sequence>
<name>A0A3E0VHX8_9MICO</name>
<dbReference type="PANTHER" id="PTHR39428">
    <property type="entry name" value="F420H(2)-DEPENDENT QUINONE REDUCTASE RV1261C"/>
    <property type="match status" value="1"/>
</dbReference>
<dbReference type="GO" id="GO:0005886">
    <property type="term" value="C:plasma membrane"/>
    <property type="evidence" value="ECO:0007669"/>
    <property type="project" value="TreeGrafter"/>
</dbReference>
<gene>
    <name evidence="3" type="ORF">B7R54_08820</name>
</gene>
<dbReference type="InterPro" id="IPR012349">
    <property type="entry name" value="Split_barrel_FMN-bd"/>
</dbReference>
<evidence type="ECO:0008006" key="5">
    <source>
        <dbReference type="Google" id="ProtNLM"/>
    </source>
</evidence>
<dbReference type="SUPFAM" id="SSF50475">
    <property type="entry name" value="FMN-binding split barrel"/>
    <property type="match status" value="1"/>
</dbReference>
<dbReference type="RefSeq" id="WP_116414714.1">
    <property type="nucleotide sequence ID" value="NZ_NBWZ01000001.1"/>
</dbReference>